<keyword evidence="1" id="KW-0472">Membrane</keyword>
<dbReference type="PANTHER" id="PTHR36974:SF1">
    <property type="entry name" value="DOXX FAMILY MEMBRANE PROTEIN"/>
    <property type="match status" value="1"/>
</dbReference>
<gene>
    <name evidence="2" type="ORF">SAMN05660845_0331</name>
</gene>
<reference evidence="3" key="1">
    <citation type="submission" date="2016-10" db="EMBL/GenBank/DDBJ databases">
        <authorList>
            <person name="Varghese N."/>
            <person name="Submissions S."/>
        </authorList>
    </citation>
    <scope>NUCLEOTIDE SEQUENCE [LARGE SCALE GENOMIC DNA]</scope>
    <source>
        <strain evidence="3">DSM 21789</strain>
    </source>
</reference>
<feature type="transmembrane region" description="Helical" evidence="1">
    <location>
        <begin position="6"/>
        <end position="22"/>
    </location>
</feature>
<keyword evidence="1" id="KW-1133">Transmembrane helix</keyword>
<dbReference type="PANTHER" id="PTHR36974">
    <property type="entry name" value="MEMBRANE PROTEIN-RELATED"/>
    <property type="match status" value="1"/>
</dbReference>
<dbReference type="Proteomes" id="UP000199604">
    <property type="component" value="Unassembled WGS sequence"/>
</dbReference>
<sequence>MNLPWHLYLMALLYILAGFNHFRNPRLYIKIIPVYFSNPKLLNSLSGLAEIILGVCLCLPFTSKIASWGIIALLIAIFPANLYMYKNDNASLGLSKTMRLLRLPLQLALIFWAYLYT</sequence>
<feature type="transmembrane region" description="Helical" evidence="1">
    <location>
        <begin position="97"/>
        <end position="115"/>
    </location>
</feature>
<protein>
    <submittedName>
        <fullName evidence="2">Uncharacterized membrane protein</fullName>
    </submittedName>
</protein>
<evidence type="ECO:0000313" key="2">
    <source>
        <dbReference type="EMBL" id="SFA74363.1"/>
    </source>
</evidence>
<evidence type="ECO:0000256" key="1">
    <source>
        <dbReference type="SAM" id="Phobius"/>
    </source>
</evidence>
<dbReference type="AlphaFoldDB" id="A0A1I0VEB0"/>
<dbReference type="OrthoDB" id="327939at2"/>
<keyword evidence="3" id="KW-1185">Reference proteome</keyword>
<proteinExistence type="predicted"/>
<dbReference type="EMBL" id="FOJT01000001">
    <property type="protein sequence ID" value="SFA74363.1"/>
    <property type="molecule type" value="Genomic_DNA"/>
</dbReference>
<feature type="transmembrane region" description="Helical" evidence="1">
    <location>
        <begin position="68"/>
        <end position="85"/>
    </location>
</feature>
<feature type="transmembrane region" description="Helical" evidence="1">
    <location>
        <begin position="42"/>
        <end position="62"/>
    </location>
</feature>
<evidence type="ECO:0000313" key="3">
    <source>
        <dbReference type="Proteomes" id="UP000199604"/>
    </source>
</evidence>
<keyword evidence="1" id="KW-0812">Transmembrane</keyword>
<accession>A0A1I0VEB0</accession>
<dbReference type="STRING" id="498292.SAMN05660845_0331"/>
<dbReference type="RefSeq" id="WP_091473275.1">
    <property type="nucleotide sequence ID" value="NZ_FOJT01000001.1"/>
</dbReference>
<organism evidence="2 3">
    <name type="scientific">Flavobacterium swingsii</name>
    <dbReference type="NCBI Taxonomy" id="498292"/>
    <lineage>
        <taxon>Bacteria</taxon>
        <taxon>Pseudomonadati</taxon>
        <taxon>Bacteroidota</taxon>
        <taxon>Flavobacteriia</taxon>
        <taxon>Flavobacteriales</taxon>
        <taxon>Flavobacteriaceae</taxon>
        <taxon>Flavobacterium</taxon>
    </lineage>
</organism>
<name>A0A1I0VEB0_9FLAO</name>